<sequence>ALVSSIDEIGTKAIGQRIQQDGLIADANHNGSLLAGAYVIASLITDKLGKLKSEELKDKIEATKKCSEDFTTKLKQSHAELGPAGGAATDEHAKTAILKTDAGDRGVKELKKLIESVEGLANAAQE</sequence>
<evidence type="ECO:0000256" key="1">
    <source>
        <dbReference type="ARBA" id="ARBA00004459"/>
    </source>
</evidence>
<dbReference type="EMBL" id="EF179568">
    <property type="protein sequence ID" value="ABU55702.1"/>
    <property type="molecule type" value="Genomic_DNA"/>
</dbReference>
<accession>A9XDD6</accession>
<evidence type="ECO:0000256" key="5">
    <source>
        <dbReference type="ARBA" id="ARBA00023237"/>
    </source>
</evidence>
<protein>
    <submittedName>
        <fullName evidence="7">Outer surface protein C</fullName>
    </submittedName>
</protein>
<organism evidence="7">
    <name type="scientific">Borreliella lusitaniae</name>
    <dbReference type="NCBI Taxonomy" id="100177"/>
    <lineage>
        <taxon>Bacteria</taxon>
        <taxon>Pseudomonadati</taxon>
        <taxon>Spirochaetota</taxon>
        <taxon>Spirochaetia</taxon>
        <taxon>Spirochaetales</taxon>
        <taxon>Borreliaceae</taxon>
        <taxon>Borreliella</taxon>
    </lineage>
</organism>
<dbReference type="SUPFAM" id="SSF63515">
    <property type="entry name" value="Outer surface protein C (OspC)"/>
    <property type="match status" value="1"/>
</dbReference>
<keyword evidence="4" id="KW-0564">Palmitate</keyword>
<reference evidence="7" key="1">
    <citation type="submission" date="2006-12" db="EMBL/GenBank/DDBJ databases">
        <authorList>
            <person name="Vitorino L."/>
            <person name="Margos G."/>
            <person name="Ze-Ze L."/>
            <person name="Collares-Pereira M."/>
            <person name="Kurtenbach K."/>
        </authorList>
    </citation>
    <scope>NUCLEOTIDE SEQUENCE</scope>
    <source>
        <strain evidence="7">PoTiBGr41</strain>
    </source>
</reference>
<feature type="non-terminal residue" evidence="7">
    <location>
        <position position="1"/>
    </location>
</feature>
<evidence type="ECO:0000256" key="4">
    <source>
        <dbReference type="ARBA" id="ARBA00023139"/>
    </source>
</evidence>
<dbReference type="GO" id="GO:0009279">
    <property type="term" value="C:cell outer membrane"/>
    <property type="evidence" value="ECO:0007669"/>
    <property type="project" value="UniProtKB-SubCell"/>
</dbReference>
<keyword evidence="6" id="KW-0449">Lipoprotein</keyword>
<dbReference type="AlphaFoldDB" id="A9XDD6"/>
<dbReference type="InterPro" id="IPR001800">
    <property type="entry name" value="Lipoprotein_OspC"/>
</dbReference>
<comment type="subcellular location">
    <subcellularLocation>
        <location evidence="1">Cell outer membrane</location>
        <topology evidence="1">Lipid-anchor</topology>
    </subcellularLocation>
</comment>
<feature type="non-terminal residue" evidence="7">
    <location>
        <position position="126"/>
    </location>
</feature>
<dbReference type="Pfam" id="PF01441">
    <property type="entry name" value="Lipoprotein_6"/>
    <property type="match status" value="1"/>
</dbReference>
<dbReference type="InterPro" id="IPR036437">
    <property type="entry name" value="OspC-like_sf"/>
</dbReference>
<evidence type="ECO:0000256" key="2">
    <source>
        <dbReference type="ARBA" id="ARBA00022729"/>
    </source>
</evidence>
<reference evidence="7" key="2">
    <citation type="journal article" date="2008" name="PLoS ONE">
        <title>Fine-scale phylogeographic structure of Borrelia lusitaniae revealed by multilocus sequence typing.</title>
        <authorList>
            <person name="Vitorino L.R."/>
            <person name="Margos G."/>
            <person name="Feil E.J."/>
            <person name="Collares-Pereira M."/>
            <person name="Ze-Ze L."/>
            <person name="Kurtenbach K."/>
        </authorList>
    </citation>
    <scope>NUCLEOTIDE SEQUENCE</scope>
    <source>
        <strain evidence="7">PoTiBGr41</strain>
    </source>
</reference>
<dbReference type="Gene3D" id="1.20.120.240">
    <property type="entry name" value="Lipoprotein, type 6"/>
    <property type="match status" value="1"/>
</dbReference>
<gene>
    <name evidence="7" type="primary">ospC</name>
</gene>
<evidence type="ECO:0000256" key="3">
    <source>
        <dbReference type="ARBA" id="ARBA00023136"/>
    </source>
</evidence>
<name>A9XDD6_9SPIR</name>
<keyword evidence="2" id="KW-0732">Signal</keyword>
<keyword evidence="5" id="KW-0998">Cell outer membrane</keyword>
<evidence type="ECO:0000256" key="6">
    <source>
        <dbReference type="ARBA" id="ARBA00023288"/>
    </source>
</evidence>
<proteinExistence type="predicted"/>
<keyword evidence="3" id="KW-0472">Membrane</keyword>
<evidence type="ECO:0000313" key="7">
    <source>
        <dbReference type="EMBL" id="ABU55702.1"/>
    </source>
</evidence>